<dbReference type="AlphaFoldDB" id="A0A3S4BFB5"/>
<evidence type="ECO:0000313" key="2">
    <source>
        <dbReference type="Proteomes" id="UP000289323"/>
    </source>
</evidence>
<sequence length="184" mass="21502">MQSLKVYWIDQSCHDAAGSNFDEYVIEARRWARRAYERLRNPKDTDFARVFNLIFKTPTTDKTPCSKSFRWQQAHGLQPESEWKSSYENVMSVLHDFAFNWARTSHREKADVRIYSAPGGFSRWKPDLEHKHLYDPINHVWYHNGADVFHTCQAFVSNKRPARLPAGCADENPNRISIDICPLA</sequence>
<organism evidence="1 2">
    <name type="scientific">Thermothielavioides terrestris</name>
    <dbReference type="NCBI Taxonomy" id="2587410"/>
    <lineage>
        <taxon>Eukaryota</taxon>
        <taxon>Fungi</taxon>
        <taxon>Dikarya</taxon>
        <taxon>Ascomycota</taxon>
        <taxon>Pezizomycotina</taxon>
        <taxon>Sordariomycetes</taxon>
        <taxon>Sordariomycetidae</taxon>
        <taxon>Sordariales</taxon>
        <taxon>Chaetomiaceae</taxon>
        <taxon>Thermothielavioides</taxon>
    </lineage>
</organism>
<dbReference type="EMBL" id="OUUZ01000001">
    <property type="protein sequence ID" value="SPQ18526.1"/>
    <property type="molecule type" value="Genomic_DNA"/>
</dbReference>
<proteinExistence type="predicted"/>
<accession>A0A3S4BFB5</accession>
<dbReference type="Proteomes" id="UP000289323">
    <property type="component" value="Unassembled WGS sequence"/>
</dbReference>
<protein>
    <submittedName>
        <fullName evidence="1">Ca8993fb-231c-46df-8721-42f014acf892</fullName>
    </submittedName>
</protein>
<name>A0A3S4BFB5_9PEZI</name>
<evidence type="ECO:0000313" key="1">
    <source>
        <dbReference type="EMBL" id="SPQ18526.1"/>
    </source>
</evidence>
<gene>
    <name evidence="1" type="ORF">TT172_LOCUS945</name>
</gene>
<reference evidence="1 2" key="1">
    <citation type="submission" date="2018-04" db="EMBL/GenBank/DDBJ databases">
        <authorList>
            <person name="Huttner S."/>
            <person name="Dainat J."/>
        </authorList>
    </citation>
    <scope>NUCLEOTIDE SEQUENCE [LARGE SCALE GENOMIC DNA]</scope>
</reference>